<evidence type="ECO:0000313" key="17">
    <source>
        <dbReference type="EMBL" id="MFC0679216.1"/>
    </source>
</evidence>
<keyword evidence="18" id="KW-1185">Reference proteome</keyword>
<dbReference type="Pfam" id="PF02518">
    <property type="entry name" value="HATPase_c"/>
    <property type="match status" value="1"/>
</dbReference>
<dbReference type="Gene3D" id="3.40.50.2300">
    <property type="match status" value="1"/>
</dbReference>
<evidence type="ECO:0000259" key="13">
    <source>
        <dbReference type="PROSITE" id="PS50109"/>
    </source>
</evidence>
<feature type="transmembrane region" description="Helical" evidence="12">
    <location>
        <begin position="228"/>
        <end position="245"/>
    </location>
</feature>
<evidence type="ECO:0000256" key="6">
    <source>
        <dbReference type="ARBA" id="ARBA00022679"/>
    </source>
</evidence>
<keyword evidence="6" id="KW-0808">Transferase</keyword>
<evidence type="ECO:0000256" key="9">
    <source>
        <dbReference type="ARBA" id="ARBA00022989"/>
    </source>
</evidence>
<feature type="transmembrane region" description="Helical" evidence="12">
    <location>
        <begin position="284"/>
        <end position="302"/>
    </location>
</feature>
<dbReference type="Pfam" id="PF00072">
    <property type="entry name" value="Response_reg"/>
    <property type="match status" value="1"/>
</dbReference>
<keyword evidence="9 12" id="KW-1133">Transmembrane helix</keyword>
<evidence type="ECO:0000256" key="3">
    <source>
        <dbReference type="ARBA" id="ARBA00012438"/>
    </source>
</evidence>
<dbReference type="InterPro" id="IPR052162">
    <property type="entry name" value="Sensor_kinase/Photoreceptor"/>
</dbReference>
<dbReference type="Pfam" id="PF01590">
    <property type="entry name" value="GAF"/>
    <property type="match status" value="1"/>
</dbReference>
<dbReference type="NCBIfam" id="TIGR00229">
    <property type="entry name" value="sensory_box"/>
    <property type="match status" value="3"/>
</dbReference>
<dbReference type="InterPro" id="IPR011006">
    <property type="entry name" value="CheY-like_superfamily"/>
</dbReference>
<dbReference type="InterPro" id="IPR003594">
    <property type="entry name" value="HATPase_dom"/>
</dbReference>
<dbReference type="SUPFAM" id="SSF52172">
    <property type="entry name" value="CheY-like"/>
    <property type="match status" value="1"/>
</dbReference>
<dbReference type="Pfam" id="PF00512">
    <property type="entry name" value="HisKA"/>
    <property type="match status" value="1"/>
</dbReference>
<dbReference type="InterPro" id="IPR000014">
    <property type="entry name" value="PAS"/>
</dbReference>
<dbReference type="InterPro" id="IPR036097">
    <property type="entry name" value="HisK_dim/P_sf"/>
</dbReference>
<dbReference type="SMART" id="SM00387">
    <property type="entry name" value="HATPase_c"/>
    <property type="match status" value="1"/>
</dbReference>
<dbReference type="EMBL" id="JBHLTG010000003">
    <property type="protein sequence ID" value="MFC0679216.1"/>
    <property type="molecule type" value="Genomic_DNA"/>
</dbReference>
<dbReference type="InterPro" id="IPR013767">
    <property type="entry name" value="PAS_fold"/>
</dbReference>
<dbReference type="Pfam" id="PF08447">
    <property type="entry name" value="PAS_3"/>
    <property type="match status" value="2"/>
</dbReference>
<dbReference type="Proteomes" id="UP001589896">
    <property type="component" value="Unassembled WGS sequence"/>
</dbReference>
<dbReference type="SMART" id="SM00448">
    <property type="entry name" value="REC"/>
    <property type="match status" value="1"/>
</dbReference>
<dbReference type="InterPro" id="IPR001610">
    <property type="entry name" value="PAC"/>
</dbReference>
<feature type="domain" description="PAS" evidence="15">
    <location>
        <begin position="314"/>
        <end position="386"/>
    </location>
</feature>
<keyword evidence="4" id="KW-1003">Cell membrane</keyword>
<evidence type="ECO:0000259" key="15">
    <source>
        <dbReference type="PROSITE" id="PS50112"/>
    </source>
</evidence>
<dbReference type="Gene3D" id="3.30.565.10">
    <property type="entry name" value="Histidine kinase-like ATPase, C-terminal domain"/>
    <property type="match status" value="1"/>
</dbReference>
<keyword evidence="7 12" id="KW-0812">Transmembrane</keyword>
<dbReference type="SMART" id="SM00086">
    <property type="entry name" value="PAC"/>
    <property type="match status" value="3"/>
</dbReference>
<comment type="caution">
    <text evidence="17">The sequence shown here is derived from an EMBL/GenBank/DDBJ whole genome shotgun (WGS) entry which is preliminary data.</text>
</comment>
<dbReference type="SUPFAM" id="SSF55781">
    <property type="entry name" value="GAF domain-like"/>
    <property type="match status" value="1"/>
</dbReference>
<dbReference type="SMART" id="SM00091">
    <property type="entry name" value="PAS"/>
    <property type="match status" value="3"/>
</dbReference>
<organism evidence="17 18">
    <name type="scientific">Lysobacter korlensis</name>
    <dbReference type="NCBI Taxonomy" id="553636"/>
    <lineage>
        <taxon>Bacteria</taxon>
        <taxon>Pseudomonadati</taxon>
        <taxon>Pseudomonadota</taxon>
        <taxon>Gammaproteobacteria</taxon>
        <taxon>Lysobacterales</taxon>
        <taxon>Lysobacteraceae</taxon>
        <taxon>Lysobacter</taxon>
    </lineage>
</organism>
<dbReference type="SUPFAM" id="SSF47384">
    <property type="entry name" value="Homodimeric domain of signal transducing histidine kinase"/>
    <property type="match status" value="1"/>
</dbReference>
<dbReference type="CDD" id="cd00082">
    <property type="entry name" value="HisKA"/>
    <property type="match status" value="1"/>
</dbReference>
<accession>A0ABV6RQZ2</accession>
<feature type="domain" description="Histidine kinase" evidence="13">
    <location>
        <begin position="863"/>
        <end position="1080"/>
    </location>
</feature>
<dbReference type="InterPro" id="IPR001789">
    <property type="entry name" value="Sig_transdc_resp-reg_receiver"/>
</dbReference>
<keyword evidence="8" id="KW-0418">Kinase</keyword>
<reference evidence="17 18" key="1">
    <citation type="submission" date="2024-09" db="EMBL/GenBank/DDBJ databases">
        <authorList>
            <person name="Sun Q."/>
            <person name="Mori K."/>
        </authorList>
    </citation>
    <scope>NUCLEOTIDE SEQUENCE [LARGE SCALE GENOMIC DNA]</scope>
    <source>
        <strain evidence="17 18">KCTC 23076</strain>
    </source>
</reference>
<evidence type="ECO:0000256" key="2">
    <source>
        <dbReference type="ARBA" id="ARBA00004651"/>
    </source>
</evidence>
<dbReference type="SUPFAM" id="SSF55874">
    <property type="entry name" value="ATPase domain of HSP90 chaperone/DNA topoisomerase II/histidine kinase"/>
    <property type="match status" value="1"/>
</dbReference>
<evidence type="ECO:0000256" key="8">
    <source>
        <dbReference type="ARBA" id="ARBA00022777"/>
    </source>
</evidence>
<evidence type="ECO:0000256" key="7">
    <source>
        <dbReference type="ARBA" id="ARBA00022692"/>
    </source>
</evidence>
<gene>
    <name evidence="17" type="ORF">ACFFGH_15370</name>
</gene>
<dbReference type="InterPro" id="IPR005467">
    <property type="entry name" value="His_kinase_dom"/>
</dbReference>
<evidence type="ECO:0000256" key="10">
    <source>
        <dbReference type="ARBA" id="ARBA00023136"/>
    </source>
</evidence>
<feature type="domain" description="PAC" evidence="16">
    <location>
        <begin position="389"/>
        <end position="441"/>
    </location>
</feature>
<dbReference type="PANTHER" id="PTHR43304:SF1">
    <property type="entry name" value="PAC DOMAIN-CONTAINING PROTEIN"/>
    <property type="match status" value="1"/>
</dbReference>
<dbReference type="PRINTS" id="PR00344">
    <property type="entry name" value="BCTRLSENSOR"/>
</dbReference>
<dbReference type="Pfam" id="PF05231">
    <property type="entry name" value="MASE1"/>
    <property type="match status" value="1"/>
</dbReference>
<dbReference type="InterPro" id="IPR007895">
    <property type="entry name" value="MASE1"/>
</dbReference>
<evidence type="ECO:0000259" key="16">
    <source>
        <dbReference type="PROSITE" id="PS50113"/>
    </source>
</evidence>
<feature type="domain" description="PAS" evidence="15">
    <location>
        <begin position="438"/>
        <end position="508"/>
    </location>
</feature>
<dbReference type="InterPro" id="IPR003661">
    <property type="entry name" value="HisK_dim/P_dom"/>
</dbReference>
<dbReference type="Gene3D" id="3.30.450.20">
    <property type="entry name" value="PAS domain"/>
    <property type="match status" value="3"/>
</dbReference>
<feature type="transmembrane region" description="Helical" evidence="12">
    <location>
        <begin position="57"/>
        <end position="76"/>
    </location>
</feature>
<feature type="transmembrane region" description="Helical" evidence="12">
    <location>
        <begin position="129"/>
        <end position="152"/>
    </location>
</feature>
<feature type="transmembrane region" description="Helical" evidence="12">
    <location>
        <begin position="24"/>
        <end position="45"/>
    </location>
</feature>
<dbReference type="EC" id="2.7.13.3" evidence="3"/>
<feature type="domain" description="PAC" evidence="16">
    <location>
        <begin position="800"/>
        <end position="852"/>
    </location>
</feature>
<feature type="domain" description="PAS" evidence="15">
    <location>
        <begin position="727"/>
        <end position="792"/>
    </location>
</feature>
<evidence type="ECO:0000256" key="11">
    <source>
        <dbReference type="PROSITE-ProRule" id="PRU00169"/>
    </source>
</evidence>
<dbReference type="InterPro" id="IPR003018">
    <property type="entry name" value="GAF"/>
</dbReference>
<evidence type="ECO:0000256" key="1">
    <source>
        <dbReference type="ARBA" id="ARBA00000085"/>
    </source>
</evidence>
<evidence type="ECO:0000313" key="18">
    <source>
        <dbReference type="Proteomes" id="UP001589896"/>
    </source>
</evidence>
<evidence type="ECO:0000259" key="14">
    <source>
        <dbReference type="PROSITE" id="PS50110"/>
    </source>
</evidence>
<dbReference type="Gene3D" id="3.30.450.40">
    <property type="match status" value="1"/>
</dbReference>
<dbReference type="Gene3D" id="2.10.70.100">
    <property type="match status" value="1"/>
</dbReference>
<dbReference type="Pfam" id="PF00989">
    <property type="entry name" value="PAS"/>
    <property type="match status" value="1"/>
</dbReference>
<dbReference type="PROSITE" id="PS50109">
    <property type="entry name" value="HIS_KIN"/>
    <property type="match status" value="1"/>
</dbReference>
<dbReference type="SUPFAM" id="SSF55785">
    <property type="entry name" value="PYP-like sensor domain (PAS domain)"/>
    <property type="match status" value="3"/>
</dbReference>
<evidence type="ECO:0000256" key="5">
    <source>
        <dbReference type="ARBA" id="ARBA00022553"/>
    </source>
</evidence>
<dbReference type="CDD" id="cd17580">
    <property type="entry name" value="REC_2_DhkD-like"/>
    <property type="match status" value="1"/>
</dbReference>
<dbReference type="PROSITE" id="PS50112">
    <property type="entry name" value="PAS"/>
    <property type="match status" value="3"/>
</dbReference>
<feature type="transmembrane region" description="Helical" evidence="12">
    <location>
        <begin position="202"/>
        <end position="222"/>
    </location>
</feature>
<dbReference type="SMART" id="SM00388">
    <property type="entry name" value="HisKA"/>
    <property type="match status" value="1"/>
</dbReference>
<feature type="domain" description="PAC" evidence="16">
    <location>
        <begin position="510"/>
        <end position="562"/>
    </location>
</feature>
<evidence type="ECO:0000256" key="4">
    <source>
        <dbReference type="ARBA" id="ARBA00022475"/>
    </source>
</evidence>
<keyword evidence="5 11" id="KW-0597">Phosphoprotein</keyword>
<dbReference type="RefSeq" id="WP_386669731.1">
    <property type="nucleotide sequence ID" value="NZ_JBHLTG010000003.1"/>
</dbReference>
<protein>
    <recommendedName>
        <fullName evidence="3">histidine kinase</fullName>
        <ecNumber evidence="3">2.7.13.3</ecNumber>
    </recommendedName>
</protein>
<comment type="subcellular location">
    <subcellularLocation>
        <location evidence="2">Cell membrane</location>
        <topology evidence="2">Multi-pass membrane protein</topology>
    </subcellularLocation>
</comment>
<dbReference type="PROSITE" id="PS50110">
    <property type="entry name" value="RESPONSE_REGULATORY"/>
    <property type="match status" value="1"/>
</dbReference>
<sequence>MQTLADTIEPARNPPTRPRRVPTVVGVARFVFVALTYAALAVLGLRWAVTSGAASPVWPAAGVAFAALILLELRWWPAIVVGYLAAAWINESPHAVWLLVVIALGNAASACVAAWALRRSGFNRAFERFRDVLLFVGAALVSTLIAATVGALAMVESLALHRADGFFMGVNWYLGDLTGVLVVASLILVWSNGRVPRSRRWWLQLAACVALAAGVSAVMFLSDGAERRFFTFLSFVPLVWAALALRLRGAVVVTLVIVICAIWGTTIGLGPFTRPGGPPRYLDLQLFVAVISTMTLALAVVADERRAQKALVLSEARLRLALEASRTGLWKLDIRSGEMTFSPECGQVTGLSSAEVVATRAGVMELVHPDDQPAVRAAFWEAVQHGSLLEAVFRIVHAGGRIVWIEARGRAMFGPDSQPESMLGTITDITERKRDERQIADQARLLDLTTDAIIIRDLRGRISYWNSGAVEMYGFSADEAVGQVVRRLLNTEFPEPVEQIEDTLLRTDRWTGELSHVARDGRKVHVHARWVLSRDTLGRPATVLQTHTDITARKRVESNTRFLGDVDRAIALSTSADRIGPAVLAMLGRHLQLMRCTLSDIDLERSRIRTLNEWTNGAPAVSGVHDAREFFSSELGATLASGEAVGIADVRTDRLTAKHAAAYVPYGTVALAAASYVTEGRLAGTLTVAAGEPRSWRADELQLLREVVARVWPAIERAKASAALRESEARFRQMADTAPMMIWVCDADGACSYVSRRWSEFTGRLAESELGHGWLEAIHPDDRELLRSALSEHGDRVGPFNCELRAMRWDGAYRWLLASGRPRTGSDGAFLGFIGASMDITERKEAEHALREADRRKDEFLATLAHELRNPLSPVRTGLQVLNLTDDPETGRRTRQMMERQLGHMVRLIDDLLDVSRITRGKVALRRERITLQQAVNAAVESARPMIEAANHRLQVELPDQPLWIDADPTRLAQVLGNLLTNAAKYTPDNGDIRLSAGERDGEAFVHVIDTGMGIPADSLADVFGMFAQVNRTLDRAQGGLGIGLALARRLIEMHGGKIEARSEGLGRGSTFTVTLPLVPAAPEQPARTPEAPDRTPPKRVLVVDDNVDAAESLAMMLRLEGHETRCVHTGQDGLTAALAFQPEVAFLDIGMPGMSGHDLARMLRADPRFADLYLIAASGWGGEADKRLSQEAGFDLHLTKPVSAATVQQVLAGVPRRPAAPVV</sequence>
<dbReference type="InterPro" id="IPR036890">
    <property type="entry name" value="HATPase_C_sf"/>
</dbReference>
<keyword evidence="10 12" id="KW-0472">Membrane</keyword>
<feature type="modified residue" description="4-aspartylphosphate" evidence="11">
    <location>
        <position position="1149"/>
    </location>
</feature>
<feature type="domain" description="Response regulatory" evidence="14">
    <location>
        <begin position="1100"/>
        <end position="1216"/>
    </location>
</feature>
<dbReference type="CDD" id="cd00130">
    <property type="entry name" value="PAS"/>
    <property type="match status" value="3"/>
</dbReference>
<proteinExistence type="predicted"/>
<dbReference type="InterPro" id="IPR004358">
    <property type="entry name" value="Sig_transdc_His_kin-like_C"/>
</dbReference>
<dbReference type="InterPro" id="IPR035965">
    <property type="entry name" value="PAS-like_dom_sf"/>
</dbReference>
<evidence type="ECO:0000256" key="12">
    <source>
        <dbReference type="SAM" id="Phobius"/>
    </source>
</evidence>
<dbReference type="PROSITE" id="PS50113">
    <property type="entry name" value="PAC"/>
    <property type="match status" value="3"/>
</dbReference>
<dbReference type="SMART" id="SM00065">
    <property type="entry name" value="GAF"/>
    <property type="match status" value="1"/>
</dbReference>
<dbReference type="PANTHER" id="PTHR43304">
    <property type="entry name" value="PHYTOCHROME-LIKE PROTEIN CPH1"/>
    <property type="match status" value="1"/>
</dbReference>
<feature type="transmembrane region" description="Helical" evidence="12">
    <location>
        <begin position="172"/>
        <end position="190"/>
    </location>
</feature>
<dbReference type="InterPro" id="IPR000700">
    <property type="entry name" value="PAS-assoc_C"/>
</dbReference>
<name>A0ABV6RQZ2_9GAMM</name>
<feature type="transmembrane region" description="Helical" evidence="12">
    <location>
        <begin position="96"/>
        <end position="117"/>
    </location>
</feature>
<dbReference type="InterPro" id="IPR029016">
    <property type="entry name" value="GAF-like_dom_sf"/>
</dbReference>
<feature type="transmembrane region" description="Helical" evidence="12">
    <location>
        <begin position="252"/>
        <end position="272"/>
    </location>
</feature>
<dbReference type="Gene3D" id="1.10.287.130">
    <property type="match status" value="1"/>
</dbReference>
<comment type="catalytic activity">
    <reaction evidence="1">
        <text>ATP + protein L-histidine = ADP + protein N-phospho-L-histidine.</text>
        <dbReference type="EC" id="2.7.13.3"/>
    </reaction>
</comment>
<dbReference type="InterPro" id="IPR013655">
    <property type="entry name" value="PAS_fold_3"/>
</dbReference>